<dbReference type="EMBL" id="JAVRHX010000003">
    <property type="protein sequence ID" value="MDT0595410.1"/>
    <property type="molecule type" value="Genomic_DNA"/>
</dbReference>
<evidence type="ECO:0000313" key="1">
    <source>
        <dbReference type="EMBL" id="MDT0595410.1"/>
    </source>
</evidence>
<keyword evidence="2" id="KW-1185">Reference proteome</keyword>
<dbReference type="RefSeq" id="WP_311368926.1">
    <property type="nucleotide sequence ID" value="NZ_JAVRHX010000003.1"/>
</dbReference>
<reference evidence="1 2" key="1">
    <citation type="submission" date="2023-09" db="EMBL/GenBank/DDBJ databases">
        <authorList>
            <person name="Rey-Velasco X."/>
        </authorList>
    </citation>
    <scope>NUCLEOTIDE SEQUENCE [LARGE SCALE GENOMIC DNA]</scope>
    <source>
        <strain evidence="1 2">P117</strain>
    </source>
</reference>
<comment type="caution">
    <text evidence="1">The sequence shown here is derived from an EMBL/GenBank/DDBJ whole genome shotgun (WGS) entry which is preliminary data.</text>
</comment>
<evidence type="ECO:0000313" key="2">
    <source>
        <dbReference type="Proteomes" id="UP001253545"/>
    </source>
</evidence>
<organism evidence="1 2">
    <name type="scientific">Glaciecola petra</name>
    <dbReference type="NCBI Taxonomy" id="3075602"/>
    <lineage>
        <taxon>Bacteria</taxon>
        <taxon>Pseudomonadati</taxon>
        <taxon>Pseudomonadota</taxon>
        <taxon>Gammaproteobacteria</taxon>
        <taxon>Alteromonadales</taxon>
        <taxon>Alteromonadaceae</taxon>
        <taxon>Glaciecola</taxon>
    </lineage>
</organism>
<sequence length="621" mass="68421">MASTELILFAINTAVKLNGAARKHFIASTQARSITFPIPKMDPNPNITSALNFFKDAEMGRVYLDNAEFLKRAIKPHIDQSHAALRRALNEEERQRCIDYYRNYMALYLAREENSLALGSDVLSESELQSMLTISQWQDGDSPHPSLLMRIAGNLVDVAVDYFLQMPEAFNREGKNGKIIQAVLTGLDTIDFTDGIEPENIGDLPQRLLLVSLEGVSENASLFNTEPRFQELVSITTAALAKDIDAKIKAVRAAPGQSATETLAAKEKLIQWGEFVFKSVLASAGSAMIMQPQKFLKQSNQAHQDLTTTVAGALLQTILEDNEKGLIQAAFNEHTLEELMLASLQVFGRHPALVVSENTKHKEAIIGLVQSIATDLGEKAALFGEDTLAEIVRLVLENSRTHIELFWPDIANDPKKHKLINIAKDVVGHLAQVAVGNAKWTPQFTRDDLDELLGFVFTEVVDYPNWVMDKAGEINPNLSTALQAMIGSLRQSDQGFTSSADAIALLKVGLRAVIDDQDFVKEIQAGKYPIAEIFDLLSTDMGGLANGLEEKLKGQWQNLRIEAKERILSALLEAAAAKGLTLENINNLKTTFKSLIAENQTLNVDVLLDLLLQRVLNAENA</sequence>
<accession>A0ABU2ZS01</accession>
<proteinExistence type="predicted"/>
<protein>
    <submittedName>
        <fullName evidence="1">Uncharacterized protein</fullName>
    </submittedName>
</protein>
<dbReference type="Proteomes" id="UP001253545">
    <property type="component" value="Unassembled WGS sequence"/>
</dbReference>
<gene>
    <name evidence="1" type="ORF">RM552_11185</name>
</gene>
<name>A0ABU2ZS01_9ALTE</name>